<keyword evidence="5 8" id="KW-0811">Translocation</keyword>
<comment type="similarity">
    <text evidence="8">Belongs to the SecE/SEC61-gamma family.</text>
</comment>
<keyword evidence="4 8" id="KW-1133">Transmembrane helix</keyword>
<dbReference type="InterPro" id="IPR008158">
    <property type="entry name" value="Translocase_Sec61-g"/>
</dbReference>
<comment type="subcellular location">
    <subcellularLocation>
        <location evidence="8">Cell membrane</location>
        <topology evidence="8">Single-pass membrane protein</topology>
    </subcellularLocation>
    <subcellularLocation>
        <location evidence="7">Endomembrane system</location>
        <topology evidence="7">Single-pass membrane protein</topology>
    </subcellularLocation>
</comment>
<dbReference type="SUPFAM" id="SSF103456">
    <property type="entry name" value="Preprotein translocase SecE subunit"/>
    <property type="match status" value="1"/>
</dbReference>
<evidence type="ECO:0000313" key="10">
    <source>
        <dbReference type="Proteomes" id="UP000226712"/>
    </source>
</evidence>
<comment type="subunit">
    <text evidence="8">Component of the Sec protein translocase complex. Heterotrimer consisting of SecY (alpha), SecG (beta) and SecE (gamma) subunits. The heterotrimers can form oligomers, although 1 heterotrimer is thought to be able to translocate proteins. Interacts with the ribosome. May interact with SecDF, and other proteins may be involved.</text>
</comment>
<dbReference type="EMBL" id="NZBD01000007">
    <property type="protein sequence ID" value="MAG18102.1"/>
    <property type="molecule type" value="Genomic_DNA"/>
</dbReference>
<keyword evidence="3 8" id="KW-0653">Protein transport</keyword>
<protein>
    <recommendedName>
        <fullName evidence="8">Protein translocase subunit SecE</fullName>
    </recommendedName>
    <alternativeName>
        <fullName evidence="8">Protein transport protein Sec61 gamma subunit homolog</fullName>
    </alternativeName>
</protein>
<dbReference type="GO" id="GO:0006605">
    <property type="term" value="P:protein targeting"/>
    <property type="evidence" value="ECO:0007669"/>
    <property type="project" value="UniProtKB-UniRule"/>
</dbReference>
<keyword evidence="8" id="KW-1003">Cell membrane</keyword>
<feature type="transmembrane region" description="Helical" evidence="8">
    <location>
        <begin position="28"/>
        <end position="51"/>
    </location>
</feature>
<gene>
    <name evidence="8" type="primary">secE</name>
    <name evidence="9" type="ORF">CL944_01355</name>
</gene>
<reference evidence="10" key="1">
    <citation type="submission" date="2017-09" db="EMBL/GenBank/DDBJ databases">
        <title>The Reconstruction of 2,631 Draft Metagenome-Assembled Genomes from the Global Oceans.</title>
        <authorList>
            <person name="Tully B.J."/>
            <person name="Graham E.D."/>
            <person name="Heidelberg J.F."/>
        </authorList>
    </citation>
    <scope>NUCLEOTIDE SEQUENCE [LARGE SCALE GENOMIC DNA]</scope>
</reference>
<dbReference type="NCBIfam" id="TIGR00327">
    <property type="entry name" value="secE_euk_arch"/>
    <property type="match status" value="1"/>
</dbReference>
<dbReference type="GO" id="GO:0005886">
    <property type="term" value="C:plasma membrane"/>
    <property type="evidence" value="ECO:0007669"/>
    <property type="project" value="UniProtKB-SubCell"/>
</dbReference>
<proteinExistence type="inferred from homology"/>
<dbReference type="Proteomes" id="UP000226712">
    <property type="component" value="Unassembled WGS sequence"/>
</dbReference>
<organism evidence="9 10">
    <name type="scientific">Candidatus Iainarchaeum sp</name>
    <dbReference type="NCBI Taxonomy" id="3101447"/>
    <lineage>
        <taxon>Archaea</taxon>
        <taxon>Candidatus Iainarchaeota</taxon>
        <taxon>Candidatus Iainarchaeia</taxon>
        <taxon>Candidatus Iainarchaeales</taxon>
        <taxon>Candidatus Iainarchaeaceae</taxon>
        <taxon>Candidatus Iainarchaeum</taxon>
    </lineage>
</organism>
<keyword evidence="1 8" id="KW-0813">Transport</keyword>
<dbReference type="Gene3D" id="1.20.5.820">
    <property type="entry name" value="Preprotein translocase SecE subunit"/>
    <property type="match status" value="1"/>
</dbReference>
<name>A0A2D6LPK0_9ARCH</name>
<evidence type="ECO:0000313" key="9">
    <source>
        <dbReference type="EMBL" id="MAG18102.1"/>
    </source>
</evidence>
<evidence type="ECO:0000256" key="5">
    <source>
        <dbReference type="ARBA" id="ARBA00023010"/>
    </source>
</evidence>
<evidence type="ECO:0000256" key="7">
    <source>
        <dbReference type="ARBA" id="ARBA00037847"/>
    </source>
</evidence>
<comment type="function">
    <text evidence="8">Essential subunit of the Sec protein translocation channel SecYEG. Clamps together the 2 halves of SecY. May contact the channel plug during translocation.</text>
</comment>
<dbReference type="HAMAP" id="MF_00422">
    <property type="entry name" value="SecE"/>
    <property type="match status" value="1"/>
</dbReference>
<comment type="caution">
    <text evidence="9">The sequence shown here is derived from an EMBL/GenBank/DDBJ whole genome shotgun (WGS) entry which is preliminary data.</text>
</comment>
<evidence type="ECO:0000256" key="8">
    <source>
        <dbReference type="HAMAP-Rule" id="MF_00422"/>
    </source>
</evidence>
<dbReference type="GO" id="GO:0012505">
    <property type="term" value="C:endomembrane system"/>
    <property type="evidence" value="ECO:0007669"/>
    <property type="project" value="UniProtKB-SubCell"/>
</dbReference>
<accession>A0A2D6LPK0</accession>
<evidence type="ECO:0000256" key="4">
    <source>
        <dbReference type="ARBA" id="ARBA00022989"/>
    </source>
</evidence>
<evidence type="ECO:0000256" key="6">
    <source>
        <dbReference type="ARBA" id="ARBA00023136"/>
    </source>
</evidence>
<keyword evidence="2 8" id="KW-0812">Transmembrane</keyword>
<dbReference type="InterPro" id="IPR001901">
    <property type="entry name" value="Translocase_SecE/Sec61-g"/>
</dbReference>
<dbReference type="GO" id="GO:0008320">
    <property type="term" value="F:protein transmembrane transporter activity"/>
    <property type="evidence" value="ECO:0007669"/>
    <property type="project" value="UniProtKB-UniRule"/>
</dbReference>
<keyword evidence="6 8" id="KW-0472">Membrane</keyword>
<dbReference type="GO" id="GO:0065002">
    <property type="term" value="P:intracellular protein transmembrane transport"/>
    <property type="evidence" value="ECO:0007669"/>
    <property type="project" value="UniProtKB-UniRule"/>
</dbReference>
<sequence length="57" mass="6449">MVDVDAFIQSSTRIFNVSRKPDMQEYRVMSQITGLGIILIGVIGFFVKLILEGFIQL</sequence>
<evidence type="ECO:0000256" key="2">
    <source>
        <dbReference type="ARBA" id="ARBA00022692"/>
    </source>
</evidence>
<evidence type="ECO:0000256" key="1">
    <source>
        <dbReference type="ARBA" id="ARBA00022448"/>
    </source>
</evidence>
<evidence type="ECO:0000256" key="3">
    <source>
        <dbReference type="ARBA" id="ARBA00022927"/>
    </source>
</evidence>
<dbReference type="Pfam" id="PF00584">
    <property type="entry name" value="SecE"/>
    <property type="match status" value="1"/>
</dbReference>
<dbReference type="InterPro" id="IPR023391">
    <property type="entry name" value="Prot_translocase_SecE_dom_sf"/>
</dbReference>
<dbReference type="AlphaFoldDB" id="A0A2D6LPK0"/>
<dbReference type="GO" id="GO:0009306">
    <property type="term" value="P:protein secretion"/>
    <property type="evidence" value="ECO:0007669"/>
    <property type="project" value="UniProtKB-UniRule"/>
</dbReference>